<dbReference type="STRING" id="408074.SAMN05660909_01172"/>
<sequence length="442" mass="48080">MKQYYFLTLLLLFPLLSFRTTVDDSTILLKDATLIDGNGGTPLTHTDILVKNGVIAAVGKQLKAPGAAVISCSGKTIMPAIISAHVHIGMIGSEKNAPTYTRENILKQLKKYTDYGITNILVMGSDEPMLFNSGLRDSTTKDLLPGARIHSAGFGFSVPGGPPPMKYLFRPKSPGEAIANTDSVALMHPEVLKLWVDNFGGGSNKMSESIYQAIINQAHKHNIRVAAHLYYEADAQQLVKDGLDIIAHSIRDKEIDNTTVQELKKHHTIYIPTLALDQYAIAYTHSPSWINDPFFTRSLEAGVHEQLSSTRYQQEQLQSKALPRNEQAFQNATKNVKKLYDAGIIIALGTDSGANPVRAQGFSEHLEMQLLVAAGLTPLEAITVATKNAAKAIGISDRYGTIEKGKVADLLILHHNPAANIKHTQNIAAVYKAGVMVSKGPL</sequence>
<dbReference type="Proteomes" id="UP000199656">
    <property type="component" value="Unassembled WGS sequence"/>
</dbReference>
<dbReference type="GO" id="GO:0016810">
    <property type="term" value="F:hydrolase activity, acting on carbon-nitrogen (but not peptide) bonds"/>
    <property type="evidence" value="ECO:0007669"/>
    <property type="project" value="InterPro"/>
</dbReference>
<feature type="signal peptide" evidence="1">
    <location>
        <begin position="1"/>
        <end position="19"/>
    </location>
</feature>
<proteinExistence type="predicted"/>
<dbReference type="OrthoDB" id="9797498at2"/>
<keyword evidence="4" id="KW-1185">Reference proteome</keyword>
<dbReference type="SUPFAM" id="SSF51556">
    <property type="entry name" value="Metallo-dependent hydrolases"/>
    <property type="match status" value="1"/>
</dbReference>
<organism evidence="3 4">
    <name type="scientific">Chitinophaga terrae</name>
    <name type="common">ex Kim and Jung 2007</name>
    <dbReference type="NCBI Taxonomy" id="408074"/>
    <lineage>
        <taxon>Bacteria</taxon>
        <taxon>Pseudomonadati</taxon>
        <taxon>Bacteroidota</taxon>
        <taxon>Chitinophagia</taxon>
        <taxon>Chitinophagales</taxon>
        <taxon>Chitinophagaceae</taxon>
        <taxon>Chitinophaga</taxon>
    </lineage>
</organism>
<reference evidence="4" key="1">
    <citation type="submission" date="2016-10" db="EMBL/GenBank/DDBJ databases">
        <authorList>
            <person name="Varghese N."/>
            <person name="Submissions S."/>
        </authorList>
    </citation>
    <scope>NUCLEOTIDE SEQUENCE [LARGE SCALE GENOMIC DNA]</scope>
    <source>
        <strain evidence="4">DSM 23920</strain>
    </source>
</reference>
<protein>
    <submittedName>
        <fullName evidence="3">Imidazolonepropionase</fullName>
    </submittedName>
</protein>
<dbReference type="RefSeq" id="WP_089759621.1">
    <property type="nucleotide sequence ID" value="NZ_BKAT01000005.1"/>
</dbReference>
<dbReference type="Gene3D" id="2.30.40.10">
    <property type="entry name" value="Urease, subunit C, domain 1"/>
    <property type="match status" value="1"/>
</dbReference>
<gene>
    <name evidence="3" type="ORF">SAMN05660909_01172</name>
</gene>
<feature type="chain" id="PRO_5011719685" evidence="1">
    <location>
        <begin position="20"/>
        <end position="442"/>
    </location>
</feature>
<dbReference type="Gene3D" id="3.40.50.10910">
    <property type="entry name" value="Amidohydrolase"/>
    <property type="match status" value="1"/>
</dbReference>
<dbReference type="Gene3D" id="1.20.58.520">
    <property type="entry name" value="Amidohydrolase"/>
    <property type="match status" value="1"/>
</dbReference>
<dbReference type="SUPFAM" id="SSF51338">
    <property type="entry name" value="Composite domain of metallo-dependent hydrolases"/>
    <property type="match status" value="1"/>
</dbReference>
<dbReference type="PANTHER" id="PTHR43135:SF3">
    <property type="entry name" value="ALPHA-D-RIBOSE 1-METHYLPHOSPHONATE 5-TRIPHOSPHATE DIPHOSPHATASE"/>
    <property type="match status" value="1"/>
</dbReference>
<dbReference type="AlphaFoldDB" id="A0A1H3ZDT6"/>
<dbReference type="InterPro" id="IPR006680">
    <property type="entry name" value="Amidohydro-rel"/>
</dbReference>
<dbReference type="PANTHER" id="PTHR43135">
    <property type="entry name" value="ALPHA-D-RIBOSE 1-METHYLPHOSPHONATE 5-TRIPHOSPHATE DIPHOSPHATASE"/>
    <property type="match status" value="1"/>
</dbReference>
<dbReference type="Gene3D" id="3.30.110.90">
    <property type="entry name" value="Amidohydrolase"/>
    <property type="match status" value="1"/>
</dbReference>
<dbReference type="Pfam" id="PF01979">
    <property type="entry name" value="Amidohydro_1"/>
    <property type="match status" value="1"/>
</dbReference>
<evidence type="ECO:0000259" key="2">
    <source>
        <dbReference type="Pfam" id="PF01979"/>
    </source>
</evidence>
<dbReference type="InterPro" id="IPR032466">
    <property type="entry name" value="Metal_Hydrolase"/>
</dbReference>
<name>A0A1H3ZDT6_9BACT</name>
<dbReference type="EMBL" id="FNRL01000004">
    <property type="protein sequence ID" value="SEA21795.1"/>
    <property type="molecule type" value="Genomic_DNA"/>
</dbReference>
<dbReference type="InterPro" id="IPR051781">
    <property type="entry name" value="Metallo-dep_Hydrolase"/>
</dbReference>
<dbReference type="InterPro" id="IPR011059">
    <property type="entry name" value="Metal-dep_hydrolase_composite"/>
</dbReference>
<evidence type="ECO:0000256" key="1">
    <source>
        <dbReference type="SAM" id="SignalP"/>
    </source>
</evidence>
<evidence type="ECO:0000313" key="4">
    <source>
        <dbReference type="Proteomes" id="UP000199656"/>
    </source>
</evidence>
<feature type="domain" description="Amidohydrolase-related" evidence="2">
    <location>
        <begin position="76"/>
        <end position="437"/>
    </location>
</feature>
<evidence type="ECO:0000313" key="3">
    <source>
        <dbReference type="EMBL" id="SEA21795.1"/>
    </source>
</evidence>
<keyword evidence="1" id="KW-0732">Signal</keyword>
<accession>A0A1H3ZDT6</accession>